<feature type="region of interest" description="Disordered" evidence="7">
    <location>
        <begin position="254"/>
        <end position="331"/>
    </location>
</feature>
<feature type="transmembrane region" description="Helical" evidence="8">
    <location>
        <begin position="372"/>
        <end position="397"/>
    </location>
</feature>
<accession>A0A1B0D5E7</accession>
<keyword evidence="5 8" id="KW-1133">Transmembrane helix</keyword>
<dbReference type="VEuPathDB" id="VectorBase:PPAI002704"/>
<dbReference type="EnsemblMetazoa" id="PPAI002704-RA">
    <property type="protein sequence ID" value="PPAI002704-PA"/>
    <property type="gene ID" value="PPAI002704"/>
</dbReference>
<keyword evidence="3 8" id="KW-0812">Transmembrane</keyword>
<feature type="compositionally biased region" description="Basic and acidic residues" evidence="7">
    <location>
        <begin position="289"/>
        <end position="313"/>
    </location>
</feature>
<dbReference type="GO" id="GO:0007155">
    <property type="term" value="P:cell adhesion"/>
    <property type="evidence" value="ECO:0007669"/>
    <property type="project" value="UniProtKB-KW"/>
</dbReference>
<evidence type="ECO:0000256" key="1">
    <source>
        <dbReference type="ARBA" id="ARBA00004141"/>
    </source>
</evidence>
<feature type="region of interest" description="Disordered" evidence="7">
    <location>
        <begin position="444"/>
        <end position="482"/>
    </location>
</feature>
<protein>
    <recommendedName>
        <fullName evidence="11">Ninjurin a</fullName>
    </recommendedName>
</protein>
<organism evidence="9 10">
    <name type="scientific">Phlebotomus papatasi</name>
    <name type="common">Sandfly</name>
    <dbReference type="NCBI Taxonomy" id="29031"/>
    <lineage>
        <taxon>Eukaryota</taxon>
        <taxon>Metazoa</taxon>
        <taxon>Ecdysozoa</taxon>
        <taxon>Arthropoda</taxon>
        <taxon>Hexapoda</taxon>
        <taxon>Insecta</taxon>
        <taxon>Pterygota</taxon>
        <taxon>Neoptera</taxon>
        <taxon>Endopterygota</taxon>
        <taxon>Diptera</taxon>
        <taxon>Nematocera</taxon>
        <taxon>Psychodoidea</taxon>
        <taxon>Psychodidae</taxon>
        <taxon>Phlebotomus</taxon>
        <taxon>Phlebotomus</taxon>
    </lineage>
</organism>
<dbReference type="Proteomes" id="UP000092462">
    <property type="component" value="Unassembled WGS sequence"/>
</dbReference>
<comment type="similarity">
    <text evidence="2">Belongs to the ninjurin family.</text>
</comment>
<evidence type="ECO:0000313" key="10">
    <source>
        <dbReference type="Proteomes" id="UP000092462"/>
    </source>
</evidence>
<evidence type="ECO:0008006" key="11">
    <source>
        <dbReference type="Google" id="ProtNLM"/>
    </source>
</evidence>
<name>A0A1B0D5E7_PHLPP</name>
<evidence type="ECO:0000313" key="9">
    <source>
        <dbReference type="EnsemblMetazoa" id="PPAI002704-PA"/>
    </source>
</evidence>
<dbReference type="PANTHER" id="PTHR12316">
    <property type="entry name" value="NINJURIN-RELATED"/>
    <property type="match status" value="1"/>
</dbReference>
<proteinExistence type="inferred from homology"/>
<evidence type="ECO:0000256" key="3">
    <source>
        <dbReference type="ARBA" id="ARBA00022692"/>
    </source>
</evidence>
<dbReference type="EMBL" id="AJVK01011743">
    <property type="status" value="NOT_ANNOTATED_CDS"/>
    <property type="molecule type" value="Genomic_DNA"/>
</dbReference>
<dbReference type="GO" id="GO:0016020">
    <property type="term" value="C:membrane"/>
    <property type="evidence" value="ECO:0007669"/>
    <property type="project" value="UniProtKB-SubCell"/>
</dbReference>
<dbReference type="AlphaFoldDB" id="A0A1B0D5E7"/>
<comment type="subcellular location">
    <subcellularLocation>
        <location evidence="1">Membrane</location>
        <topology evidence="1">Multi-pass membrane protein</topology>
    </subcellularLocation>
</comment>
<evidence type="ECO:0000256" key="2">
    <source>
        <dbReference type="ARBA" id="ARBA00008141"/>
    </source>
</evidence>
<dbReference type="PANTHER" id="PTHR12316:SF20">
    <property type="entry name" value="NINJURIN-A"/>
    <property type="match status" value="1"/>
</dbReference>
<evidence type="ECO:0000256" key="5">
    <source>
        <dbReference type="ARBA" id="ARBA00022989"/>
    </source>
</evidence>
<sequence length="482" mass="52625">MKKVKYLEAEDPGGIQQIMPTEDLDQLLLVQQATIRSPRRSRRSVDAAINDAAPLLETDLPRRFPPIAGPEIDENDSPDDDIPFTSAARPGVDDGFFPSSVPDIGPRVGEEDEIDEKAIPPNGLGPRRGSVPANFPYAPDFGPGIMTVPDTPRIIPDVNVYQHKKTLAQGMMDLALLSANANQLRYVLESYNRHPYYYFSVTFISMSLILQVAVGIGLIINSRYNVKNQDDICKADRINNFTNDDDVQSLRKTEDGDFSKKTEGDLLEKSDDSDDSDFLTADEDEDLEIKDSTKDKPSSEDPEKGIPPEKPEDCVVDSVPPGGIGPPHKPKGVDISQYLQKKSMAQGMLDLALLSANTNQLRYILETRDDNVYFYVSITLIISSLVLQVAVGIMLIWSHRFNMRKRSGMASANRINNLSVLGVFLITLINVFISTFGGSSNAGAAVPPASPPASPPVFPVPPSEPPKLPSLDVPVEPGAALA</sequence>
<keyword evidence="4" id="KW-0130">Cell adhesion</keyword>
<dbReference type="Pfam" id="PF04923">
    <property type="entry name" value="Ninjurin"/>
    <property type="match status" value="2"/>
</dbReference>
<feature type="transmembrane region" description="Helical" evidence="8">
    <location>
        <begin position="418"/>
        <end position="437"/>
    </location>
</feature>
<feature type="region of interest" description="Disordered" evidence="7">
    <location>
        <begin position="87"/>
        <end position="108"/>
    </location>
</feature>
<evidence type="ECO:0000256" key="7">
    <source>
        <dbReference type="SAM" id="MobiDB-lite"/>
    </source>
</evidence>
<feature type="compositionally biased region" description="Pro residues" evidence="7">
    <location>
        <begin position="448"/>
        <end position="468"/>
    </location>
</feature>
<evidence type="ECO:0000256" key="8">
    <source>
        <dbReference type="SAM" id="Phobius"/>
    </source>
</evidence>
<feature type="compositionally biased region" description="Acidic residues" evidence="7">
    <location>
        <begin position="271"/>
        <end position="288"/>
    </location>
</feature>
<evidence type="ECO:0000256" key="4">
    <source>
        <dbReference type="ARBA" id="ARBA00022889"/>
    </source>
</evidence>
<dbReference type="GO" id="GO:0042246">
    <property type="term" value="P:tissue regeneration"/>
    <property type="evidence" value="ECO:0007669"/>
    <property type="project" value="InterPro"/>
</dbReference>
<feature type="transmembrane region" description="Helical" evidence="8">
    <location>
        <begin position="196"/>
        <end position="220"/>
    </location>
</feature>
<dbReference type="VEuPathDB" id="VectorBase:PPAPM1_001356"/>
<keyword evidence="10" id="KW-1185">Reference proteome</keyword>
<feature type="compositionally biased region" description="Basic and acidic residues" evidence="7">
    <location>
        <begin position="254"/>
        <end position="270"/>
    </location>
</feature>
<keyword evidence="6 8" id="KW-0472">Membrane</keyword>
<dbReference type="InterPro" id="IPR007007">
    <property type="entry name" value="Ninjurin"/>
</dbReference>
<reference evidence="9" key="1">
    <citation type="submission" date="2022-08" db="UniProtKB">
        <authorList>
            <consortium name="EnsemblMetazoa"/>
        </authorList>
    </citation>
    <scope>IDENTIFICATION</scope>
    <source>
        <strain evidence="9">Israel</strain>
    </source>
</reference>
<evidence type="ECO:0000256" key="6">
    <source>
        <dbReference type="ARBA" id="ARBA00023136"/>
    </source>
</evidence>